<proteinExistence type="predicted"/>
<evidence type="ECO:0000256" key="1">
    <source>
        <dbReference type="SAM" id="MobiDB-lite"/>
    </source>
</evidence>
<dbReference type="EMBL" id="MN739920">
    <property type="protein sequence ID" value="QHT77579.1"/>
    <property type="molecule type" value="Genomic_DNA"/>
</dbReference>
<feature type="region of interest" description="Disordered" evidence="1">
    <location>
        <begin position="348"/>
        <end position="369"/>
    </location>
</feature>
<protein>
    <submittedName>
        <fullName evidence="2">Uncharacterized protein</fullName>
    </submittedName>
</protein>
<organism evidence="2">
    <name type="scientific">viral metagenome</name>
    <dbReference type="NCBI Taxonomy" id="1070528"/>
    <lineage>
        <taxon>unclassified sequences</taxon>
        <taxon>metagenomes</taxon>
        <taxon>organismal metagenomes</taxon>
    </lineage>
</organism>
<evidence type="ECO:0000313" key="2">
    <source>
        <dbReference type="EMBL" id="QHT77579.1"/>
    </source>
</evidence>
<accession>A0A6C0HAQ4</accession>
<sequence>MILFQIQHKNNLLCYIFNMALFVHNKNQELLWSVINKTPIFQQVFANSTRNEPELWFRAHIQNYYQKIQYTNIGSQDLPEYNRDLISIMMNNLNGFAKEQYVPSQPVVNPPMSSPTYQSSQLPYTVENKQEAYNRQFDERKREYDMMTSKPEIPKVDFGGNVKDSAISNMDELIKQHMQQRDAELQKYAPPPMENIVQPASQLKIDKNENISLVPDVIMAPESEIADNKSGKKVSWAENLEEYSHTKLDDCLKEITDLKQQVLNMTNHFSEFQNEIRSLLLRGTYGSPGHPLPLSMESREPTVPSDAPSLHYIEPTVPSDAPSLHYIEPTVPSDAPSLHSIELTVPSDAPSLHSIEPTVPSDAPSLHIN</sequence>
<dbReference type="AlphaFoldDB" id="A0A6C0HAQ4"/>
<reference evidence="2" key="1">
    <citation type="journal article" date="2020" name="Nature">
        <title>Giant virus diversity and host interactions through global metagenomics.</title>
        <authorList>
            <person name="Schulz F."/>
            <person name="Roux S."/>
            <person name="Paez-Espino D."/>
            <person name="Jungbluth S."/>
            <person name="Walsh D.A."/>
            <person name="Denef V.J."/>
            <person name="McMahon K.D."/>
            <person name="Konstantinidis K.T."/>
            <person name="Eloe-Fadrosh E.A."/>
            <person name="Kyrpides N.C."/>
            <person name="Woyke T."/>
        </authorList>
    </citation>
    <scope>NUCLEOTIDE SEQUENCE</scope>
    <source>
        <strain evidence="2">GVMAG-M-3300023179-90</strain>
    </source>
</reference>
<name>A0A6C0HAQ4_9ZZZZ</name>